<evidence type="ECO:0000313" key="1">
    <source>
        <dbReference type="EMBL" id="GAA0186395.1"/>
    </source>
</evidence>
<protein>
    <submittedName>
        <fullName evidence="1">Uncharacterized protein</fullName>
    </submittedName>
</protein>
<dbReference type="AlphaFoldDB" id="A0AAV3S0T9"/>
<proteinExistence type="predicted"/>
<keyword evidence="2" id="KW-1185">Reference proteome</keyword>
<sequence length="153" mass="17670">MARPRKGSSSRREFQRVWDREDDEFASFPYHVKFYPFSLLQAATAAQALTEYGDTKEDKEDRLEAALVREDSRVYRLRESVKESGAQLSLAYQELRRLAIHPQQVVEAREEKEQVPSLPSLLEAYKQRFPRGELEVVPSFLLPTPSKPLDGSK</sequence>
<dbReference type="EMBL" id="BAABME010013655">
    <property type="protein sequence ID" value="GAA0186395.1"/>
    <property type="molecule type" value="Genomic_DNA"/>
</dbReference>
<organism evidence="1 2">
    <name type="scientific">Lithospermum erythrorhizon</name>
    <name type="common">Purple gromwell</name>
    <name type="synonym">Lithospermum officinale var. erythrorhizon</name>
    <dbReference type="NCBI Taxonomy" id="34254"/>
    <lineage>
        <taxon>Eukaryota</taxon>
        <taxon>Viridiplantae</taxon>
        <taxon>Streptophyta</taxon>
        <taxon>Embryophyta</taxon>
        <taxon>Tracheophyta</taxon>
        <taxon>Spermatophyta</taxon>
        <taxon>Magnoliopsida</taxon>
        <taxon>eudicotyledons</taxon>
        <taxon>Gunneridae</taxon>
        <taxon>Pentapetalae</taxon>
        <taxon>asterids</taxon>
        <taxon>lamiids</taxon>
        <taxon>Boraginales</taxon>
        <taxon>Boraginaceae</taxon>
        <taxon>Boraginoideae</taxon>
        <taxon>Lithospermeae</taxon>
        <taxon>Lithospermum</taxon>
    </lineage>
</organism>
<accession>A0AAV3S0T9</accession>
<reference evidence="1 2" key="1">
    <citation type="submission" date="2024-01" db="EMBL/GenBank/DDBJ databases">
        <title>The complete chloroplast genome sequence of Lithospermum erythrorhizon: insights into the phylogenetic relationship among Boraginaceae species and the maternal lineages of purple gromwells.</title>
        <authorList>
            <person name="Okada T."/>
            <person name="Watanabe K."/>
        </authorList>
    </citation>
    <scope>NUCLEOTIDE SEQUENCE [LARGE SCALE GENOMIC DNA]</scope>
</reference>
<comment type="caution">
    <text evidence="1">The sequence shown here is derived from an EMBL/GenBank/DDBJ whole genome shotgun (WGS) entry which is preliminary data.</text>
</comment>
<name>A0AAV3S0T9_LITER</name>
<gene>
    <name evidence="1" type="ORF">LIER_33683</name>
</gene>
<evidence type="ECO:0000313" key="2">
    <source>
        <dbReference type="Proteomes" id="UP001454036"/>
    </source>
</evidence>
<dbReference type="Proteomes" id="UP001454036">
    <property type="component" value="Unassembled WGS sequence"/>
</dbReference>